<dbReference type="InterPro" id="IPR007624">
    <property type="entry name" value="RNA_pol_sigma70_r3"/>
</dbReference>
<evidence type="ECO:0000313" key="9">
    <source>
        <dbReference type="EMBL" id="MBO8426296.1"/>
    </source>
</evidence>
<dbReference type="InterPro" id="IPR009042">
    <property type="entry name" value="RNA_pol_sigma70_r1_2"/>
</dbReference>
<evidence type="ECO:0000259" key="5">
    <source>
        <dbReference type="Pfam" id="PF00140"/>
    </source>
</evidence>
<evidence type="ECO:0000259" key="7">
    <source>
        <dbReference type="Pfam" id="PF04542"/>
    </source>
</evidence>
<dbReference type="GO" id="GO:0016987">
    <property type="term" value="F:sigma factor activity"/>
    <property type="evidence" value="ECO:0007669"/>
    <property type="project" value="UniProtKB-KW"/>
</dbReference>
<sequence length="287" mass="33040">MPEDSFDAYMHDVRQYGRLSKEEERELGLLIKKGREEGASEEDRKKATAAKEKLVNANLRLVLSIVKQELPSDMRGKDLNMDVIQDGNKGLMRAAELFDPDQPAGFATYASYWIKTEVKRSIEQAREIHLPKETRTSIYELQKKEEELSEKLGRMPSDEEIGKDLGKSEEEILRLRAMMNSTNLFLDELTGENHDEPMVDRYVSESPGVDEGLDQEERMAMVRESLSVLSGTEREIVVRHYGLNGHEAESLAQIARSYSVSRERMRQRFQAAMFKIKKHWKERGGNE</sequence>
<evidence type="ECO:0000313" key="10">
    <source>
        <dbReference type="Proteomes" id="UP000823634"/>
    </source>
</evidence>
<organism evidence="9 10">
    <name type="scientific">Candidatus Alloenteromonas pullistercoris</name>
    <dbReference type="NCBI Taxonomy" id="2840785"/>
    <lineage>
        <taxon>Bacteria</taxon>
        <taxon>Bacillati</taxon>
        <taxon>Bacillota</taxon>
        <taxon>Bacillota incertae sedis</taxon>
        <taxon>Candidatus Alloenteromonas</taxon>
    </lineage>
</organism>
<reference evidence="9" key="2">
    <citation type="journal article" date="2021" name="PeerJ">
        <title>Extensive microbial diversity within the chicken gut microbiome revealed by metagenomics and culture.</title>
        <authorList>
            <person name="Gilroy R."/>
            <person name="Ravi A."/>
            <person name="Getino M."/>
            <person name="Pursley I."/>
            <person name="Horton D.L."/>
            <person name="Alikhan N.F."/>
            <person name="Baker D."/>
            <person name="Gharbi K."/>
            <person name="Hall N."/>
            <person name="Watson M."/>
            <person name="Adriaenssens E.M."/>
            <person name="Foster-Nyarko E."/>
            <person name="Jarju S."/>
            <person name="Secka A."/>
            <person name="Antonio M."/>
            <person name="Oren A."/>
            <person name="Chaudhuri R.R."/>
            <person name="La Ragione R."/>
            <person name="Hildebrand F."/>
            <person name="Pallen M.J."/>
        </authorList>
    </citation>
    <scope>NUCLEOTIDE SEQUENCE</scope>
    <source>
        <strain evidence="9">17113</strain>
    </source>
</reference>
<proteinExistence type="predicted"/>
<dbReference type="Pfam" id="PF04545">
    <property type="entry name" value="Sigma70_r4"/>
    <property type="match status" value="1"/>
</dbReference>
<dbReference type="InterPro" id="IPR014284">
    <property type="entry name" value="RNA_pol_sigma-70_dom"/>
</dbReference>
<feature type="domain" description="RNA polymerase sigma-70 region 3" evidence="6">
    <location>
        <begin position="138"/>
        <end position="183"/>
    </location>
</feature>
<keyword evidence="2" id="KW-0731">Sigma factor</keyword>
<accession>A0A9D9DFC8</accession>
<dbReference type="InterPro" id="IPR007627">
    <property type="entry name" value="RNA_pol_sigma70_r2"/>
</dbReference>
<dbReference type="InterPro" id="IPR000943">
    <property type="entry name" value="RNA_pol_sigma70"/>
</dbReference>
<keyword evidence="4" id="KW-0804">Transcription</keyword>
<dbReference type="PANTHER" id="PTHR30603:SF47">
    <property type="entry name" value="RNA POLYMERASE SIGMA FACTOR SIGD, CHLOROPLASTIC"/>
    <property type="match status" value="1"/>
</dbReference>
<evidence type="ECO:0000256" key="3">
    <source>
        <dbReference type="ARBA" id="ARBA00023125"/>
    </source>
</evidence>
<feature type="domain" description="RNA polymerase sigma-70 region 4" evidence="8">
    <location>
        <begin position="226"/>
        <end position="278"/>
    </location>
</feature>
<dbReference type="GO" id="GO:0003677">
    <property type="term" value="F:DNA binding"/>
    <property type="evidence" value="ECO:0007669"/>
    <property type="project" value="UniProtKB-KW"/>
</dbReference>
<keyword evidence="1" id="KW-0805">Transcription regulation</keyword>
<dbReference type="NCBIfam" id="TIGR02937">
    <property type="entry name" value="sigma70-ECF"/>
    <property type="match status" value="1"/>
</dbReference>
<dbReference type="EMBL" id="JADINA010000021">
    <property type="protein sequence ID" value="MBO8426296.1"/>
    <property type="molecule type" value="Genomic_DNA"/>
</dbReference>
<dbReference type="InterPro" id="IPR013324">
    <property type="entry name" value="RNA_pol_sigma_r3/r4-like"/>
</dbReference>
<dbReference type="InterPro" id="IPR036388">
    <property type="entry name" value="WH-like_DNA-bd_sf"/>
</dbReference>
<dbReference type="SUPFAM" id="SSF88659">
    <property type="entry name" value="Sigma3 and sigma4 domains of RNA polymerase sigma factors"/>
    <property type="match status" value="2"/>
</dbReference>
<dbReference type="Proteomes" id="UP000823634">
    <property type="component" value="Unassembled WGS sequence"/>
</dbReference>
<evidence type="ECO:0000259" key="6">
    <source>
        <dbReference type="Pfam" id="PF04539"/>
    </source>
</evidence>
<feature type="domain" description="RNA polymerase sigma-70 region 2" evidence="7">
    <location>
        <begin position="54"/>
        <end position="126"/>
    </location>
</feature>
<feature type="domain" description="RNA polymerase sigma-70 region 1.2" evidence="5">
    <location>
        <begin position="4"/>
        <end position="37"/>
    </location>
</feature>
<evidence type="ECO:0000256" key="2">
    <source>
        <dbReference type="ARBA" id="ARBA00023082"/>
    </source>
</evidence>
<dbReference type="AlphaFoldDB" id="A0A9D9DFC8"/>
<evidence type="ECO:0000256" key="1">
    <source>
        <dbReference type="ARBA" id="ARBA00023015"/>
    </source>
</evidence>
<dbReference type="GO" id="GO:0006352">
    <property type="term" value="P:DNA-templated transcription initiation"/>
    <property type="evidence" value="ECO:0007669"/>
    <property type="project" value="InterPro"/>
</dbReference>
<protein>
    <submittedName>
        <fullName evidence="9">Sigma-70 family RNA polymerase sigma factor</fullName>
    </submittedName>
</protein>
<reference evidence="9" key="1">
    <citation type="submission" date="2020-10" db="EMBL/GenBank/DDBJ databases">
        <authorList>
            <person name="Gilroy R."/>
        </authorList>
    </citation>
    <scope>NUCLEOTIDE SEQUENCE</scope>
    <source>
        <strain evidence="9">17113</strain>
    </source>
</reference>
<dbReference type="SUPFAM" id="SSF88946">
    <property type="entry name" value="Sigma2 domain of RNA polymerase sigma factors"/>
    <property type="match status" value="1"/>
</dbReference>
<dbReference type="Pfam" id="PF04539">
    <property type="entry name" value="Sigma70_r3"/>
    <property type="match status" value="1"/>
</dbReference>
<dbReference type="PRINTS" id="PR00046">
    <property type="entry name" value="SIGMA70FCT"/>
</dbReference>
<keyword evidence="3" id="KW-0238">DNA-binding</keyword>
<comment type="caution">
    <text evidence="9">The sequence shown here is derived from an EMBL/GenBank/DDBJ whole genome shotgun (WGS) entry which is preliminary data.</text>
</comment>
<evidence type="ECO:0000259" key="8">
    <source>
        <dbReference type="Pfam" id="PF04545"/>
    </source>
</evidence>
<dbReference type="Gene3D" id="1.10.10.10">
    <property type="entry name" value="Winged helix-like DNA-binding domain superfamily/Winged helix DNA-binding domain"/>
    <property type="match status" value="2"/>
</dbReference>
<evidence type="ECO:0000256" key="4">
    <source>
        <dbReference type="ARBA" id="ARBA00023163"/>
    </source>
</evidence>
<dbReference type="InterPro" id="IPR013325">
    <property type="entry name" value="RNA_pol_sigma_r2"/>
</dbReference>
<name>A0A9D9DFC8_9FIRM</name>
<dbReference type="Pfam" id="PF04542">
    <property type="entry name" value="Sigma70_r2"/>
    <property type="match status" value="1"/>
</dbReference>
<dbReference type="Pfam" id="PF00140">
    <property type="entry name" value="Sigma70_r1_2"/>
    <property type="match status" value="1"/>
</dbReference>
<dbReference type="InterPro" id="IPR050239">
    <property type="entry name" value="Sigma-70_RNA_pol_init_factors"/>
</dbReference>
<dbReference type="InterPro" id="IPR007630">
    <property type="entry name" value="RNA_pol_sigma70_r4"/>
</dbReference>
<dbReference type="Gene3D" id="1.10.601.10">
    <property type="entry name" value="RNA Polymerase Primary Sigma Factor"/>
    <property type="match status" value="1"/>
</dbReference>
<dbReference type="PANTHER" id="PTHR30603">
    <property type="entry name" value="RNA POLYMERASE SIGMA FACTOR RPO"/>
    <property type="match status" value="1"/>
</dbReference>
<gene>
    <name evidence="9" type="ORF">IAC61_03130</name>
</gene>